<dbReference type="PANTHER" id="PTHR36173">
    <property type="entry name" value="RIBONUCLEASE VAPC16-RELATED"/>
    <property type="match status" value="1"/>
</dbReference>
<dbReference type="InterPro" id="IPR002716">
    <property type="entry name" value="PIN_dom"/>
</dbReference>
<dbReference type="SUPFAM" id="SSF88723">
    <property type="entry name" value="PIN domain-like"/>
    <property type="match status" value="1"/>
</dbReference>
<dbReference type="OrthoDB" id="9798990at2"/>
<dbReference type="CDD" id="cd09872">
    <property type="entry name" value="PIN_Sll0205-like"/>
    <property type="match status" value="1"/>
</dbReference>
<dbReference type="PANTHER" id="PTHR36173:SF2">
    <property type="entry name" value="RIBONUCLEASE VAPC16"/>
    <property type="match status" value="1"/>
</dbReference>
<feature type="domain" description="PIN" evidence="1">
    <location>
        <begin position="4"/>
        <end position="122"/>
    </location>
</feature>
<sequence>MNLLLDTHTLIWYLEGSQELSVNCRIAIENPTNKIFVSVASFWELAIKLSIGGKIELSVSLDQLNELVRRNNISVLPVLVAHTVIVRSLPFYHKDPFDRIIIAQAMSDDMTVLSRDGHFSSYPIQVVW</sequence>
<dbReference type="Pfam" id="PF01850">
    <property type="entry name" value="PIN"/>
    <property type="match status" value="1"/>
</dbReference>
<evidence type="ECO:0000259" key="1">
    <source>
        <dbReference type="Pfam" id="PF01850"/>
    </source>
</evidence>
<dbReference type="Proteomes" id="UP000219452">
    <property type="component" value="Unassembled WGS sequence"/>
</dbReference>
<accession>A0A286GVL7</accession>
<proteinExistence type="predicted"/>
<dbReference type="EMBL" id="OCNH01000010">
    <property type="protein sequence ID" value="SOD99575.1"/>
    <property type="molecule type" value="Genomic_DNA"/>
</dbReference>
<name>A0A286GVL7_9BACT</name>
<reference evidence="3" key="1">
    <citation type="submission" date="2017-09" db="EMBL/GenBank/DDBJ databases">
        <authorList>
            <person name="Varghese N."/>
            <person name="Submissions S."/>
        </authorList>
    </citation>
    <scope>NUCLEOTIDE SEQUENCE [LARGE SCALE GENOMIC DNA]</scope>
    <source>
        <strain evidence="3">DSM 29961</strain>
    </source>
</reference>
<dbReference type="AlphaFoldDB" id="A0A286GVL7"/>
<evidence type="ECO:0000313" key="2">
    <source>
        <dbReference type="EMBL" id="SOD99575.1"/>
    </source>
</evidence>
<dbReference type="InterPro" id="IPR029060">
    <property type="entry name" value="PIN-like_dom_sf"/>
</dbReference>
<evidence type="ECO:0000313" key="3">
    <source>
        <dbReference type="Proteomes" id="UP000219452"/>
    </source>
</evidence>
<dbReference type="InterPro" id="IPR041705">
    <property type="entry name" value="PIN_Sll0205"/>
</dbReference>
<dbReference type="Gene3D" id="3.40.50.1010">
    <property type="entry name" value="5'-nuclease"/>
    <property type="match status" value="1"/>
</dbReference>
<organism evidence="2 3">
    <name type="scientific">Spirosoma fluviale</name>
    <dbReference type="NCBI Taxonomy" id="1597977"/>
    <lineage>
        <taxon>Bacteria</taxon>
        <taxon>Pseudomonadati</taxon>
        <taxon>Bacteroidota</taxon>
        <taxon>Cytophagia</taxon>
        <taxon>Cytophagales</taxon>
        <taxon>Cytophagaceae</taxon>
        <taxon>Spirosoma</taxon>
    </lineage>
</organism>
<dbReference type="InterPro" id="IPR052919">
    <property type="entry name" value="TA_system_RNase"/>
</dbReference>
<dbReference type="RefSeq" id="WP_097131977.1">
    <property type="nucleotide sequence ID" value="NZ_OCNH01000010.1"/>
</dbReference>
<protein>
    <submittedName>
        <fullName evidence="2">PIN domain nuclease, a component of toxin-antitoxin system (PIN domain)</fullName>
    </submittedName>
</protein>
<keyword evidence="3" id="KW-1185">Reference proteome</keyword>
<gene>
    <name evidence="2" type="ORF">SAMN06269250_0056</name>
</gene>